<evidence type="ECO:0000313" key="2">
    <source>
        <dbReference type="EMBL" id="KYD30135.1"/>
    </source>
</evidence>
<dbReference type="Proteomes" id="UP000075424">
    <property type="component" value="Unassembled WGS sequence"/>
</dbReference>
<dbReference type="EMBL" id="LQYV01000005">
    <property type="protein sequence ID" value="KYD30135.1"/>
    <property type="molecule type" value="Genomic_DNA"/>
</dbReference>
<dbReference type="Proteomes" id="UP000773850">
    <property type="component" value="Unassembled WGS sequence"/>
</dbReference>
<comment type="caution">
    <text evidence="2">The sequence shown here is derived from an EMBL/GenBank/DDBJ whole genome shotgun (WGS) entry which is preliminary data.</text>
</comment>
<evidence type="ECO:0000313" key="3">
    <source>
        <dbReference type="Proteomes" id="UP000075424"/>
    </source>
</evidence>
<reference evidence="1 4" key="2">
    <citation type="submission" date="2016-03" db="EMBL/GenBank/DDBJ databases">
        <title>Spore heat resistance.</title>
        <authorList>
            <person name="Boekhorst J."/>
            <person name="Berendsen E.M."/>
            <person name="Wells-Bennik M.H."/>
            <person name="Kuipers O.P."/>
        </authorList>
    </citation>
    <scope>NUCLEOTIDE SEQUENCE [LARGE SCALE GENOMIC DNA]</scope>
    <source>
        <strain evidence="1 4">GS8</strain>
    </source>
</reference>
<dbReference type="PATRIC" id="fig|1422.18.peg.2754"/>
<dbReference type="RefSeq" id="WP_230581331.1">
    <property type="nucleotide sequence ID" value="NZ_CBCSGJ010000015.1"/>
</dbReference>
<reference evidence="2 3" key="1">
    <citation type="submission" date="2016-01" db="EMBL/GenBank/DDBJ databases">
        <title>Draft Genome Sequences of Seven Thermophilic Sporeformers Isolated from Foods.</title>
        <authorList>
            <person name="Berendsen E.M."/>
            <person name="Wells-Bennik M.H."/>
            <person name="Krawcyk A.O."/>
            <person name="De Jong A."/>
            <person name="Holsappel S."/>
            <person name="Eijlander R.T."/>
            <person name="Kuipers O.P."/>
        </authorList>
    </citation>
    <scope>NUCLEOTIDE SEQUENCE [LARGE SCALE GENOMIC DNA]</scope>
    <source>
        <strain evidence="2 3">B4109</strain>
    </source>
</reference>
<dbReference type="EMBL" id="LUCS01000030">
    <property type="protein sequence ID" value="KAF6509549.1"/>
    <property type="molecule type" value="Genomic_DNA"/>
</dbReference>
<name>A0A150N094_GEOSE</name>
<accession>A0A150N094</accession>
<evidence type="ECO:0000313" key="1">
    <source>
        <dbReference type="EMBL" id="KAF6509549.1"/>
    </source>
</evidence>
<gene>
    <name evidence="2" type="ORF">B4109_2588</name>
    <name evidence="1" type="ORF">GS8_3080</name>
</gene>
<protein>
    <submittedName>
        <fullName evidence="2">Uncharacterized protein</fullName>
    </submittedName>
</protein>
<dbReference type="GeneID" id="89613903"/>
<organism evidence="2 3">
    <name type="scientific">Geobacillus stearothermophilus</name>
    <name type="common">Bacillus stearothermophilus</name>
    <dbReference type="NCBI Taxonomy" id="1422"/>
    <lineage>
        <taxon>Bacteria</taxon>
        <taxon>Bacillati</taxon>
        <taxon>Bacillota</taxon>
        <taxon>Bacilli</taxon>
        <taxon>Bacillales</taxon>
        <taxon>Anoxybacillaceae</taxon>
        <taxon>Geobacillus</taxon>
    </lineage>
</organism>
<keyword evidence="4" id="KW-1185">Reference proteome</keyword>
<sequence length="54" mass="6191">MLRLLHEAADILHRYAAELNREWKRIGEALGKRKLRAKNRTEAVAKALRLGLIG</sequence>
<proteinExistence type="predicted"/>
<evidence type="ECO:0000313" key="4">
    <source>
        <dbReference type="Proteomes" id="UP000773850"/>
    </source>
</evidence>
<dbReference type="AlphaFoldDB" id="A0A150N094"/>